<accession>A0A381XMQ7</accession>
<dbReference type="SUPFAM" id="SSF53850">
    <property type="entry name" value="Periplasmic binding protein-like II"/>
    <property type="match status" value="1"/>
</dbReference>
<dbReference type="AlphaFoldDB" id="A0A381XMQ7"/>
<proteinExistence type="predicted"/>
<dbReference type="Gene3D" id="3.40.190.10">
    <property type="entry name" value="Periplasmic binding protein-like II"/>
    <property type="match status" value="1"/>
</dbReference>
<protein>
    <recommendedName>
        <fullName evidence="2">Phosphate ABC transporter substrate-binding protein</fullName>
    </recommendedName>
</protein>
<dbReference type="PANTHER" id="PTHR35841">
    <property type="entry name" value="PHOSPHONATES-BINDING PERIPLASMIC PROTEIN"/>
    <property type="match status" value="1"/>
</dbReference>
<dbReference type="Pfam" id="PF12974">
    <property type="entry name" value="Phosphonate-bd"/>
    <property type="match status" value="1"/>
</dbReference>
<dbReference type="EMBL" id="UINC01015736">
    <property type="protein sequence ID" value="SVA66045.1"/>
    <property type="molecule type" value="Genomic_DNA"/>
</dbReference>
<evidence type="ECO:0008006" key="2">
    <source>
        <dbReference type="Google" id="ProtNLM"/>
    </source>
</evidence>
<sequence length="269" mass="28615">MYDWPEVRGPVDTLWVAIADRLRSLGVDAPNHLWRPDDPYQLWTSPDLLVSDICGLPVAAGLRGRVEVLGALDHGVEGCPLGDYRSVLICRVDDPTEELDGFARRRAVVNGADSHSGYGSMVATVARLAGSGAFFEAVVASGSHRESIRAVAEGRADLGVVDDVSWRLGLDHEPGTDALRVLSVTKSAPAPPLVTGWSNVGLRDRLNEAISDAVNSLDVGVREPLHLYGYLVRPTSDYDVIAKDLAAVDNPDLVVGVIEATGFPGSAGT</sequence>
<evidence type="ECO:0000313" key="1">
    <source>
        <dbReference type="EMBL" id="SVA66045.1"/>
    </source>
</evidence>
<organism evidence="1">
    <name type="scientific">marine metagenome</name>
    <dbReference type="NCBI Taxonomy" id="408172"/>
    <lineage>
        <taxon>unclassified sequences</taxon>
        <taxon>metagenomes</taxon>
        <taxon>ecological metagenomes</taxon>
    </lineage>
</organism>
<name>A0A381XMQ7_9ZZZZ</name>
<gene>
    <name evidence="1" type="ORF">METZ01_LOCUS118899</name>
</gene>
<dbReference type="PANTHER" id="PTHR35841:SF1">
    <property type="entry name" value="PHOSPHONATES-BINDING PERIPLASMIC PROTEIN"/>
    <property type="match status" value="1"/>
</dbReference>
<reference evidence="1" key="1">
    <citation type="submission" date="2018-05" db="EMBL/GenBank/DDBJ databases">
        <authorList>
            <person name="Lanie J.A."/>
            <person name="Ng W.-L."/>
            <person name="Kazmierczak K.M."/>
            <person name="Andrzejewski T.M."/>
            <person name="Davidsen T.M."/>
            <person name="Wayne K.J."/>
            <person name="Tettelin H."/>
            <person name="Glass J.I."/>
            <person name="Rusch D."/>
            <person name="Podicherti R."/>
            <person name="Tsui H.-C.T."/>
            <person name="Winkler M.E."/>
        </authorList>
    </citation>
    <scope>NUCLEOTIDE SEQUENCE</scope>
</reference>